<evidence type="ECO:0000313" key="2">
    <source>
        <dbReference type="EMBL" id="QAS54805.1"/>
    </source>
</evidence>
<dbReference type="Proteomes" id="UP000287756">
    <property type="component" value="Plasmid pLDW-31"/>
</dbReference>
<dbReference type="EMBL" id="CP026119">
    <property type="protein sequence ID" value="QAS54805.1"/>
    <property type="molecule type" value="Genomic_DNA"/>
</dbReference>
<accession>A0A410MJH0</accession>
<gene>
    <name evidence="2" type="ORF">HLI_21355</name>
</gene>
<dbReference type="AlphaFoldDB" id="A0A410MJH0"/>
<evidence type="ECO:0000256" key="1">
    <source>
        <dbReference type="SAM" id="Coils"/>
    </source>
</evidence>
<dbReference type="RefSeq" id="WP_128527034.1">
    <property type="nucleotide sequence ID" value="NZ_CP026119.1"/>
</dbReference>
<keyword evidence="2" id="KW-0614">Plasmid</keyword>
<sequence>MSGYENQIDTLTRRYTELRKELNRFTCKLDHVDEQDIELYQDVCMLFATQLNRLRKECNASYSIDVCQENLDK</sequence>
<proteinExistence type="predicted"/>
<dbReference type="KEGG" id="hli:HLI_21355"/>
<feature type="coiled-coil region" evidence="1">
    <location>
        <begin position="1"/>
        <end position="35"/>
    </location>
</feature>
<keyword evidence="1" id="KW-0175">Coiled coil</keyword>
<evidence type="ECO:0008006" key="4">
    <source>
        <dbReference type="Google" id="ProtNLM"/>
    </source>
</evidence>
<name>A0A410MJH0_9BACI</name>
<organism evidence="2 3">
    <name type="scientific">Halobacillus litoralis</name>
    <dbReference type="NCBI Taxonomy" id="45668"/>
    <lineage>
        <taxon>Bacteria</taxon>
        <taxon>Bacillati</taxon>
        <taxon>Bacillota</taxon>
        <taxon>Bacilli</taxon>
        <taxon>Bacillales</taxon>
        <taxon>Bacillaceae</taxon>
        <taxon>Halobacillus</taxon>
    </lineage>
</organism>
<evidence type="ECO:0000313" key="3">
    <source>
        <dbReference type="Proteomes" id="UP000287756"/>
    </source>
</evidence>
<reference evidence="2 3" key="1">
    <citation type="submission" date="2018-01" db="EMBL/GenBank/DDBJ databases">
        <title>The whole genome sequencing and assembly of Halobacillus litoralis ERB031 strain.</title>
        <authorList>
            <person name="Lee S.-J."/>
            <person name="Park M.-K."/>
            <person name="Kim J.-Y."/>
            <person name="Lee Y.-J."/>
            <person name="Yi H."/>
            <person name="Bahn Y.-S."/>
            <person name="Kim J.F."/>
            <person name="Lee D.-W."/>
        </authorList>
    </citation>
    <scope>NUCLEOTIDE SEQUENCE [LARGE SCALE GENOMIC DNA]</scope>
    <source>
        <strain evidence="2 3">ERB 031</strain>
        <plasmid evidence="3">pldw-31</plasmid>
    </source>
</reference>
<protein>
    <recommendedName>
        <fullName evidence="4">DUF2524 domain-containing protein</fullName>
    </recommendedName>
</protein>
<geneLocation type="plasmid" evidence="3">
    <name>pldw-31</name>
</geneLocation>